<sequence>MKHTVGLEWKRQPWQLGLVGLLAGFLVLIVPLIHWQPVPVDYKTFNYWPVTVTSEKRYMEHALESGTKDYSPQAEKGVGNQNPAETRAIGRRYQTMLKAFRRGDYLTVDRQIMKAFDSGVKDGPMWNDFDLPDIAYFGDFAVSGSRSAMQMRALYAYLVKHHINRIPMMGNNSGAGQAVTRELMYSRYFLVMLALMVLMLGLTYTRDHTDGTAAFSRTVPKSDVILALQKMLPALLWLNVAVVCSWALTMVVFALIPGQDFGSLMVPFSYDVHGEAMVMPLWQYTLLVWLVLNLWALFLAGLAYLFSLVIHQPVAMCFGLGLVVFARQLGLLGLVPDWAWNFLPSKYTLLPEMLTRGGEFINQQPWQWLLLYGGFIIVVWSLGGLLTWWRDHRRSRVGKGVKGGEQHA</sequence>
<feature type="transmembrane region" description="Helical" evidence="1">
    <location>
        <begin position="286"/>
        <end position="306"/>
    </location>
</feature>
<evidence type="ECO:0000313" key="3">
    <source>
        <dbReference type="Proteomes" id="UP001597249"/>
    </source>
</evidence>
<dbReference type="Proteomes" id="UP001597249">
    <property type="component" value="Unassembled WGS sequence"/>
</dbReference>
<evidence type="ECO:0008006" key="4">
    <source>
        <dbReference type="Google" id="ProtNLM"/>
    </source>
</evidence>
<gene>
    <name evidence="2" type="ORF">ACFQ3L_03165</name>
</gene>
<proteinExistence type="predicted"/>
<keyword evidence="1" id="KW-1133">Transmembrane helix</keyword>
<organism evidence="2 3">
    <name type="scientific">Lacticaseibacillus jixianensis</name>
    <dbReference type="NCBI Taxonomy" id="2486012"/>
    <lineage>
        <taxon>Bacteria</taxon>
        <taxon>Bacillati</taxon>
        <taxon>Bacillota</taxon>
        <taxon>Bacilli</taxon>
        <taxon>Lactobacillales</taxon>
        <taxon>Lactobacillaceae</taxon>
        <taxon>Lacticaseibacillus</taxon>
    </lineage>
</organism>
<evidence type="ECO:0000313" key="2">
    <source>
        <dbReference type="EMBL" id="MFD1392588.1"/>
    </source>
</evidence>
<accession>A0ABW4B995</accession>
<protein>
    <recommendedName>
        <fullName evidence="4">ABC transporter permease</fullName>
    </recommendedName>
</protein>
<reference evidence="3" key="1">
    <citation type="journal article" date="2019" name="Int. J. Syst. Evol. Microbiol.">
        <title>The Global Catalogue of Microorganisms (GCM) 10K type strain sequencing project: providing services to taxonomists for standard genome sequencing and annotation.</title>
        <authorList>
            <consortium name="The Broad Institute Genomics Platform"/>
            <consortium name="The Broad Institute Genome Sequencing Center for Infectious Disease"/>
            <person name="Wu L."/>
            <person name="Ma J."/>
        </authorList>
    </citation>
    <scope>NUCLEOTIDE SEQUENCE [LARGE SCALE GENOMIC DNA]</scope>
    <source>
        <strain evidence="3">CCM 8911</strain>
    </source>
</reference>
<keyword evidence="1" id="KW-0812">Transmembrane</keyword>
<comment type="caution">
    <text evidence="2">The sequence shown here is derived from an EMBL/GenBank/DDBJ whole genome shotgun (WGS) entry which is preliminary data.</text>
</comment>
<feature type="transmembrane region" description="Helical" evidence="1">
    <location>
        <begin position="369"/>
        <end position="389"/>
    </location>
</feature>
<feature type="transmembrane region" description="Helical" evidence="1">
    <location>
        <begin position="235"/>
        <end position="256"/>
    </location>
</feature>
<dbReference type="EMBL" id="JBHTMO010000006">
    <property type="protein sequence ID" value="MFD1392588.1"/>
    <property type="molecule type" value="Genomic_DNA"/>
</dbReference>
<evidence type="ECO:0000256" key="1">
    <source>
        <dbReference type="SAM" id="Phobius"/>
    </source>
</evidence>
<keyword evidence="1" id="KW-0472">Membrane</keyword>
<name>A0ABW4B995_9LACO</name>
<feature type="transmembrane region" description="Helical" evidence="1">
    <location>
        <begin position="313"/>
        <end position="335"/>
    </location>
</feature>
<dbReference type="RefSeq" id="WP_125584312.1">
    <property type="nucleotide sequence ID" value="NZ_JBHTMO010000006.1"/>
</dbReference>
<feature type="transmembrane region" description="Helical" evidence="1">
    <location>
        <begin position="16"/>
        <end position="35"/>
    </location>
</feature>
<feature type="transmembrane region" description="Helical" evidence="1">
    <location>
        <begin position="185"/>
        <end position="204"/>
    </location>
</feature>
<keyword evidence="3" id="KW-1185">Reference proteome</keyword>